<evidence type="ECO:0000313" key="1">
    <source>
        <dbReference type="EMBL" id="RSH76807.1"/>
    </source>
</evidence>
<accession>A0A427XDJ7</accession>
<gene>
    <name evidence="1" type="ORF">EHS24_005204</name>
</gene>
<dbReference type="AlphaFoldDB" id="A0A427XDJ7"/>
<dbReference type="EMBL" id="RSCE01000020">
    <property type="protein sequence ID" value="RSH76807.1"/>
    <property type="molecule type" value="Genomic_DNA"/>
</dbReference>
<organism evidence="1 2">
    <name type="scientific">Apiotrichum porosum</name>
    <dbReference type="NCBI Taxonomy" id="105984"/>
    <lineage>
        <taxon>Eukaryota</taxon>
        <taxon>Fungi</taxon>
        <taxon>Dikarya</taxon>
        <taxon>Basidiomycota</taxon>
        <taxon>Agaricomycotina</taxon>
        <taxon>Tremellomycetes</taxon>
        <taxon>Trichosporonales</taxon>
        <taxon>Trichosporonaceae</taxon>
        <taxon>Apiotrichum</taxon>
    </lineage>
</organism>
<dbReference type="RefSeq" id="XP_028471954.1">
    <property type="nucleotide sequence ID" value="XM_028620738.1"/>
</dbReference>
<dbReference type="GeneID" id="39589747"/>
<reference evidence="1 2" key="1">
    <citation type="submission" date="2018-11" db="EMBL/GenBank/DDBJ databases">
        <title>Genome sequence of Apiotrichum porosum DSM 27194.</title>
        <authorList>
            <person name="Aliyu H."/>
            <person name="Gorte O."/>
            <person name="Ochsenreither K."/>
        </authorList>
    </citation>
    <scope>NUCLEOTIDE SEQUENCE [LARGE SCALE GENOMIC DNA]</scope>
    <source>
        <strain evidence="1 2">DSM 27194</strain>
    </source>
</reference>
<keyword evidence="2" id="KW-1185">Reference proteome</keyword>
<dbReference type="Proteomes" id="UP000279236">
    <property type="component" value="Unassembled WGS sequence"/>
</dbReference>
<proteinExistence type="predicted"/>
<protein>
    <submittedName>
        <fullName evidence="1">Uncharacterized protein</fullName>
    </submittedName>
</protein>
<evidence type="ECO:0000313" key="2">
    <source>
        <dbReference type="Proteomes" id="UP000279236"/>
    </source>
</evidence>
<comment type="caution">
    <text evidence="1">The sequence shown here is derived from an EMBL/GenBank/DDBJ whole genome shotgun (WGS) entry which is preliminary data.</text>
</comment>
<name>A0A427XDJ7_9TREE</name>
<sequence>MLSPQYSQTLSLERTFAASGTGVKTRSKERFDHIFDQLNLREKTALLENSSRIGRAWLATLPLYPSLRSTDTNVTVGLLYRTLIFGHGPPCQFGHSGHGGSK</sequence>